<dbReference type="PROSITE" id="PS50066">
    <property type="entry name" value="MADS_BOX_2"/>
    <property type="match status" value="1"/>
</dbReference>
<dbReference type="InterPro" id="IPR036879">
    <property type="entry name" value="TF_MADSbox_sf"/>
</dbReference>
<evidence type="ECO:0000313" key="8">
    <source>
        <dbReference type="Proteomes" id="UP001140206"/>
    </source>
</evidence>
<dbReference type="PANTHER" id="PTHR48019">
    <property type="entry name" value="SERUM RESPONSE FACTOR HOMOLOG"/>
    <property type="match status" value="1"/>
</dbReference>
<dbReference type="CDD" id="cd00120">
    <property type="entry name" value="MADS"/>
    <property type="match status" value="1"/>
</dbReference>
<dbReference type="InterPro" id="IPR002100">
    <property type="entry name" value="TF_MADSbox"/>
</dbReference>
<keyword evidence="5" id="KW-0539">Nucleus</keyword>
<keyword evidence="2" id="KW-0805">Transcription regulation</keyword>
<sequence>MGRNKIEIETRKSLLERKSIFDNRKNGLKKKAKELSILCDAPVMLLFSSPANENSYELVMGDQCNFEEMVQRYAAAPSKKRYESKVDVFNQLKKAYAKQGKIIDADHDLTRPHHREKSAIEDKQNHLRKLQGEMEEAEKALGVLRYVDEIDNIDDMNVLDEMEATLRAALSQNNTRKQDEFVNQFCETARINQDIYPQQFNETSCAPQVSQVNHQLQSHGLSQVANNVQGQFQLNGAAGTSYPEYIYDQQTYH</sequence>
<evidence type="ECO:0000256" key="5">
    <source>
        <dbReference type="ARBA" id="ARBA00023242"/>
    </source>
</evidence>
<dbReference type="PRINTS" id="PR00404">
    <property type="entry name" value="MADSDOMAIN"/>
</dbReference>
<comment type="caution">
    <text evidence="7">The sequence shown here is derived from an EMBL/GenBank/DDBJ whole genome shotgun (WGS) entry which is preliminary data.</text>
</comment>
<keyword evidence="8" id="KW-1185">Reference proteome</keyword>
<dbReference type="Gene3D" id="3.40.1810.10">
    <property type="entry name" value="Transcription factor, MADS-box"/>
    <property type="match status" value="1"/>
</dbReference>
<dbReference type="Proteomes" id="UP001140206">
    <property type="component" value="Chromosome 4"/>
</dbReference>
<dbReference type="GO" id="GO:0046983">
    <property type="term" value="F:protein dimerization activity"/>
    <property type="evidence" value="ECO:0007669"/>
    <property type="project" value="InterPro"/>
</dbReference>
<dbReference type="SUPFAM" id="SSF55455">
    <property type="entry name" value="SRF-like"/>
    <property type="match status" value="1"/>
</dbReference>
<evidence type="ECO:0000256" key="4">
    <source>
        <dbReference type="ARBA" id="ARBA00023163"/>
    </source>
</evidence>
<dbReference type="GO" id="GO:0005634">
    <property type="term" value="C:nucleus"/>
    <property type="evidence" value="ECO:0007669"/>
    <property type="project" value="UniProtKB-SubCell"/>
</dbReference>
<evidence type="ECO:0000259" key="6">
    <source>
        <dbReference type="PROSITE" id="PS50066"/>
    </source>
</evidence>
<dbReference type="SMART" id="SM00432">
    <property type="entry name" value="MADS"/>
    <property type="match status" value="1"/>
</dbReference>
<proteinExistence type="predicted"/>
<keyword evidence="4" id="KW-0804">Transcription</keyword>
<keyword evidence="3" id="KW-0238">DNA-binding</keyword>
<dbReference type="Pfam" id="PF00319">
    <property type="entry name" value="SRF-TF"/>
    <property type="match status" value="1"/>
</dbReference>
<dbReference type="AlphaFoldDB" id="A0AAV8DMB8"/>
<dbReference type="EMBL" id="JAMFTS010000004">
    <property type="protein sequence ID" value="KAJ4768351.1"/>
    <property type="molecule type" value="Genomic_DNA"/>
</dbReference>
<feature type="domain" description="MADS-box" evidence="6">
    <location>
        <begin position="1"/>
        <end position="53"/>
    </location>
</feature>
<evidence type="ECO:0000256" key="3">
    <source>
        <dbReference type="ARBA" id="ARBA00023125"/>
    </source>
</evidence>
<accession>A0AAV8DMB8</accession>
<gene>
    <name evidence="7" type="ORF">LUZ62_078726</name>
</gene>
<name>A0AAV8DMB8_9POAL</name>
<dbReference type="InterPro" id="IPR050142">
    <property type="entry name" value="MADS-box/MEF2_TF"/>
</dbReference>
<comment type="subcellular location">
    <subcellularLocation>
        <location evidence="1">Nucleus</location>
    </subcellularLocation>
</comment>
<dbReference type="GO" id="GO:0003677">
    <property type="term" value="F:DNA binding"/>
    <property type="evidence" value="ECO:0007669"/>
    <property type="project" value="UniProtKB-KW"/>
</dbReference>
<protein>
    <submittedName>
        <fullName evidence="7">MADS-box transcription factor family protein</fullName>
    </submittedName>
</protein>
<reference evidence="7" key="1">
    <citation type="submission" date="2022-08" db="EMBL/GenBank/DDBJ databases">
        <authorList>
            <person name="Marques A."/>
        </authorList>
    </citation>
    <scope>NUCLEOTIDE SEQUENCE</scope>
    <source>
        <strain evidence="7">RhyPub2mFocal</strain>
        <tissue evidence="7">Leaves</tissue>
    </source>
</reference>
<evidence type="ECO:0000256" key="2">
    <source>
        <dbReference type="ARBA" id="ARBA00023015"/>
    </source>
</evidence>
<evidence type="ECO:0000313" key="7">
    <source>
        <dbReference type="EMBL" id="KAJ4768351.1"/>
    </source>
</evidence>
<organism evidence="7 8">
    <name type="scientific">Rhynchospora pubera</name>
    <dbReference type="NCBI Taxonomy" id="906938"/>
    <lineage>
        <taxon>Eukaryota</taxon>
        <taxon>Viridiplantae</taxon>
        <taxon>Streptophyta</taxon>
        <taxon>Embryophyta</taxon>
        <taxon>Tracheophyta</taxon>
        <taxon>Spermatophyta</taxon>
        <taxon>Magnoliopsida</taxon>
        <taxon>Liliopsida</taxon>
        <taxon>Poales</taxon>
        <taxon>Cyperaceae</taxon>
        <taxon>Cyperoideae</taxon>
        <taxon>Rhynchosporeae</taxon>
        <taxon>Rhynchospora</taxon>
    </lineage>
</organism>
<evidence type="ECO:0000256" key="1">
    <source>
        <dbReference type="ARBA" id="ARBA00004123"/>
    </source>
</evidence>